<evidence type="ECO:0000313" key="20">
    <source>
        <dbReference type="Proteomes" id="UP000315115"/>
    </source>
</evidence>
<keyword evidence="12 19" id="KW-0675">Receptor</keyword>
<dbReference type="InterPro" id="IPR000531">
    <property type="entry name" value="Beta-barrel_TonB"/>
</dbReference>
<gene>
    <name evidence="19" type="ORF">VroAM7_33730</name>
</gene>
<evidence type="ECO:0000313" key="19">
    <source>
        <dbReference type="EMBL" id="BBL90720.1"/>
    </source>
</evidence>
<dbReference type="AlphaFoldDB" id="A0A510IEP5"/>
<dbReference type="InterPro" id="IPR036942">
    <property type="entry name" value="Beta-barrel_TonB_sf"/>
</dbReference>
<evidence type="ECO:0000256" key="2">
    <source>
        <dbReference type="ARBA" id="ARBA00009810"/>
    </source>
</evidence>
<dbReference type="NCBIfam" id="TIGR01783">
    <property type="entry name" value="TonB-siderophor"/>
    <property type="match status" value="1"/>
</dbReference>
<dbReference type="PANTHER" id="PTHR30069">
    <property type="entry name" value="TONB-DEPENDENT OUTER MEMBRANE RECEPTOR"/>
    <property type="match status" value="1"/>
</dbReference>
<keyword evidence="5" id="KW-0410">Iron transport</keyword>
<feature type="domain" description="TonB-dependent receptor plug" evidence="18">
    <location>
        <begin position="51"/>
        <end position="154"/>
    </location>
</feature>
<dbReference type="InterPro" id="IPR012910">
    <property type="entry name" value="Plug_dom"/>
</dbReference>
<evidence type="ECO:0000259" key="17">
    <source>
        <dbReference type="Pfam" id="PF00593"/>
    </source>
</evidence>
<evidence type="ECO:0000256" key="9">
    <source>
        <dbReference type="ARBA" id="ARBA00023065"/>
    </source>
</evidence>
<evidence type="ECO:0000256" key="16">
    <source>
        <dbReference type="SAM" id="SignalP"/>
    </source>
</evidence>
<dbReference type="SUPFAM" id="SSF56935">
    <property type="entry name" value="Porins"/>
    <property type="match status" value="1"/>
</dbReference>
<evidence type="ECO:0000256" key="4">
    <source>
        <dbReference type="ARBA" id="ARBA00022452"/>
    </source>
</evidence>
<evidence type="ECO:0000256" key="6">
    <source>
        <dbReference type="ARBA" id="ARBA00022692"/>
    </source>
</evidence>
<dbReference type="InterPro" id="IPR039426">
    <property type="entry name" value="TonB-dep_rcpt-like"/>
</dbReference>
<comment type="similarity">
    <text evidence="2 14 15">Belongs to the TonB-dependent receptor family.</text>
</comment>
<dbReference type="Proteomes" id="UP000315115">
    <property type="component" value="Chromosome 2"/>
</dbReference>
<keyword evidence="11 14" id="KW-0472">Membrane</keyword>
<dbReference type="GO" id="GO:0038023">
    <property type="term" value="F:signaling receptor activity"/>
    <property type="evidence" value="ECO:0007669"/>
    <property type="project" value="InterPro"/>
</dbReference>
<evidence type="ECO:0000256" key="7">
    <source>
        <dbReference type="ARBA" id="ARBA00022729"/>
    </source>
</evidence>
<dbReference type="Gene3D" id="2.40.170.20">
    <property type="entry name" value="TonB-dependent receptor, beta-barrel domain"/>
    <property type="match status" value="1"/>
</dbReference>
<dbReference type="InterPro" id="IPR037066">
    <property type="entry name" value="Plug_dom_sf"/>
</dbReference>
<dbReference type="PROSITE" id="PS52016">
    <property type="entry name" value="TONB_DEPENDENT_REC_3"/>
    <property type="match status" value="1"/>
</dbReference>
<evidence type="ECO:0000256" key="1">
    <source>
        <dbReference type="ARBA" id="ARBA00004571"/>
    </source>
</evidence>
<dbReference type="Gene3D" id="2.170.130.10">
    <property type="entry name" value="TonB-dependent receptor, plug domain"/>
    <property type="match status" value="1"/>
</dbReference>
<proteinExistence type="inferred from homology"/>
<evidence type="ECO:0000256" key="3">
    <source>
        <dbReference type="ARBA" id="ARBA00022448"/>
    </source>
</evidence>
<reference evidence="20" key="1">
    <citation type="submission" date="2019-07" db="EMBL/GenBank/DDBJ databases">
        <title>Complete Genome Sequences of Vibrion rotiferianus strain AM7.</title>
        <authorList>
            <person name="Miyazaki K."/>
            <person name="Wiseschart A."/>
            <person name="Pootanakit K."/>
            <person name="Ishimori K."/>
            <person name="Kitahara K."/>
        </authorList>
    </citation>
    <scope>NUCLEOTIDE SEQUENCE [LARGE SCALE GENOMIC DNA]</scope>
    <source>
        <strain evidence="20">AM7</strain>
    </source>
</reference>
<feature type="domain" description="TonB-dependent receptor-like beta-barrel" evidence="17">
    <location>
        <begin position="247"/>
        <end position="680"/>
    </location>
</feature>
<organism evidence="19 20">
    <name type="scientific">Vibrio rotiferianus</name>
    <dbReference type="NCBI Taxonomy" id="190895"/>
    <lineage>
        <taxon>Bacteria</taxon>
        <taxon>Pseudomonadati</taxon>
        <taxon>Pseudomonadota</taxon>
        <taxon>Gammaproteobacteria</taxon>
        <taxon>Vibrionales</taxon>
        <taxon>Vibrionaceae</taxon>
        <taxon>Vibrio</taxon>
    </lineage>
</organism>
<feature type="signal peptide" evidence="16">
    <location>
        <begin position="1"/>
        <end position="25"/>
    </location>
</feature>
<keyword evidence="7 16" id="KW-0732">Signal</keyword>
<name>A0A510IEP5_9VIBR</name>
<dbReference type="CDD" id="cd01347">
    <property type="entry name" value="ligand_gated_channel"/>
    <property type="match status" value="1"/>
</dbReference>
<dbReference type="PANTHER" id="PTHR30069:SF42">
    <property type="entry name" value="FERRIC AEROBACTIN RECEPTOR"/>
    <property type="match status" value="1"/>
</dbReference>
<feature type="chain" id="PRO_5021945430" evidence="16">
    <location>
        <begin position="26"/>
        <end position="723"/>
    </location>
</feature>
<keyword evidence="4 14" id="KW-1134">Transmembrane beta strand</keyword>
<evidence type="ECO:0000256" key="5">
    <source>
        <dbReference type="ARBA" id="ARBA00022496"/>
    </source>
</evidence>
<evidence type="ECO:0000256" key="13">
    <source>
        <dbReference type="ARBA" id="ARBA00023237"/>
    </source>
</evidence>
<dbReference type="GO" id="GO:0009279">
    <property type="term" value="C:cell outer membrane"/>
    <property type="evidence" value="ECO:0007669"/>
    <property type="project" value="UniProtKB-SubCell"/>
</dbReference>
<evidence type="ECO:0000256" key="8">
    <source>
        <dbReference type="ARBA" id="ARBA00023004"/>
    </source>
</evidence>
<sequence length="723" mass="79622">MIKRKFSLNLIVLAMSSGYAFHALADQPNPNKQSNTDEQMVVVGSIMPKSISDIPGTVWFVDQEQIAQQYRAGKSLGDILSATIPSLDVGTGGRTNYAQNLRGRAMLVMIDGVSLQSSRPISRQLDAIDPFNIERIEVLSGATSIYGAGATGGVINIVTKKATSDELSFESYVSGTTGFNNSDDFDYKVAQSISGGNEQITARGSVVYGETQGFYDGNSDIVTPDISQGSLQYNSTLDVMGSAEIQTSDESQLSLIAQYYDSQQDSPYGLYIVGRDFVDVREGFESDREQGTERILLSANYSHDSVFGHQLIGELSYRSENQTFTPYFQSASQQETEVLAGRLALAKGWDALNLVYGVDAYLDRFDSNQALFDPTIANDSGNLVNKTYAQVGRYPGVDVSSYALFIQGDYEINADWSIQAGYRYQYMNNKIDDFVAYSVQKKIAAGTGTSADAVPGGSTDYSVSLFNLGTIYELNDDSQIWANFSQGFQLADPAKYYGQGSYDAQDANGHYALKDSINVSDSKLSGIKTDSYELGYRLDTDSLSLQAAGYYSQSDNSIKYDRKTLLITSVDDEQRVYGAEANINYWVTSDILLGASGHYVVSELKTDGKWEDLSAGKASTSKANAWAAWYQNDYSLRLQSQTMFDYKDEADNKLDGYTTFDLLGNVMLPVGQLGFGIQNLFNEDYTTVWGQRAQILYASHYDSAAYDYKGRGRTFTLNYSLNY</sequence>
<comment type="subcellular location">
    <subcellularLocation>
        <location evidence="1 14">Cell outer membrane</location>
        <topology evidence="1 14">Multi-pass membrane protein</topology>
    </subcellularLocation>
</comment>
<dbReference type="FunFam" id="2.40.170.20:FF:000007">
    <property type="entry name" value="Ferric aerobactin receptor"/>
    <property type="match status" value="1"/>
</dbReference>
<dbReference type="RefSeq" id="WP_143693502.1">
    <property type="nucleotide sequence ID" value="NZ_AP019799.1"/>
</dbReference>
<keyword evidence="9" id="KW-0406">Ion transport</keyword>
<keyword evidence="6 14" id="KW-0812">Transmembrane</keyword>
<dbReference type="GO" id="GO:0015344">
    <property type="term" value="F:siderophore uptake transmembrane transporter activity"/>
    <property type="evidence" value="ECO:0007669"/>
    <property type="project" value="TreeGrafter"/>
</dbReference>
<evidence type="ECO:0000256" key="12">
    <source>
        <dbReference type="ARBA" id="ARBA00023170"/>
    </source>
</evidence>
<evidence type="ECO:0000256" key="10">
    <source>
        <dbReference type="ARBA" id="ARBA00023077"/>
    </source>
</evidence>
<keyword evidence="10 15" id="KW-0798">TonB box</keyword>
<dbReference type="Pfam" id="PF07715">
    <property type="entry name" value="Plug"/>
    <property type="match status" value="1"/>
</dbReference>
<dbReference type="GO" id="GO:0044718">
    <property type="term" value="P:siderophore transmembrane transport"/>
    <property type="evidence" value="ECO:0007669"/>
    <property type="project" value="TreeGrafter"/>
</dbReference>
<evidence type="ECO:0000256" key="14">
    <source>
        <dbReference type="PROSITE-ProRule" id="PRU01360"/>
    </source>
</evidence>
<dbReference type="EMBL" id="AP019799">
    <property type="protein sequence ID" value="BBL90720.1"/>
    <property type="molecule type" value="Genomic_DNA"/>
</dbReference>
<evidence type="ECO:0000256" key="11">
    <source>
        <dbReference type="ARBA" id="ARBA00023136"/>
    </source>
</evidence>
<evidence type="ECO:0000256" key="15">
    <source>
        <dbReference type="RuleBase" id="RU003357"/>
    </source>
</evidence>
<keyword evidence="8" id="KW-0408">Iron</keyword>
<dbReference type="Pfam" id="PF00593">
    <property type="entry name" value="TonB_dep_Rec_b-barrel"/>
    <property type="match status" value="1"/>
</dbReference>
<protein>
    <submittedName>
        <fullName evidence="19">Ferric aerobactin receptor (Cloacin receptor)</fullName>
    </submittedName>
</protein>
<keyword evidence="13 14" id="KW-0998">Cell outer membrane</keyword>
<dbReference type="InterPro" id="IPR010105">
    <property type="entry name" value="TonB_sidphr_rcpt"/>
</dbReference>
<evidence type="ECO:0000259" key="18">
    <source>
        <dbReference type="Pfam" id="PF07715"/>
    </source>
</evidence>
<accession>A0A510IEP5</accession>
<keyword evidence="3 14" id="KW-0813">Transport</keyword>